<dbReference type="FunFam" id="3.40.640.10:FF:000046">
    <property type="entry name" value="Cystathionine gamma-lyase"/>
    <property type="match status" value="1"/>
</dbReference>
<comment type="cofactor">
    <cofactor evidence="1">
        <name>pyridoxal 5'-phosphate</name>
        <dbReference type="ChEBI" id="CHEBI:597326"/>
    </cofactor>
</comment>
<dbReference type="AlphaFoldDB" id="A0A6J7SBA4"/>
<dbReference type="GO" id="GO:0004123">
    <property type="term" value="F:cystathionine gamma-lyase activity"/>
    <property type="evidence" value="ECO:0007669"/>
    <property type="project" value="TreeGrafter"/>
</dbReference>
<evidence type="ECO:0000256" key="3">
    <source>
        <dbReference type="ARBA" id="ARBA00022898"/>
    </source>
</evidence>
<dbReference type="InterPro" id="IPR000277">
    <property type="entry name" value="Cys/Met-Metab_PyrdxlP-dep_enz"/>
</dbReference>
<dbReference type="Pfam" id="PF01053">
    <property type="entry name" value="Cys_Met_Meta_PP"/>
    <property type="match status" value="1"/>
</dbReference>
<dbReference type="EMBL" id="CAFBIZ010000186">
    <property type="protein sequence ID" value="CAB4851674.1"/>
    <property type="molecule type" value="Genomic_DNA"/>
</dbReference>
<evidence type="ECO:0000313" key="4">
    <source>
        <dbReference type="EMBL" id="CAB4851674.1"/>
    </source>
</evidence>
<dbReference type="GO" id="GO:0005737">
    <property type="term" value="C:cytoplasm"/>
    <property type="evidence" value="ECO:0007669"/>
    <property type="project" value="TreeGrafter"/>
</dbReference>
<reference evidence="6" key="1">
    <citation type="submission" date="2020-05" db="EMBL/GenBank/DDBJ databases">
        <authorList>
            <person name="Chiriac C."/>
            <person name="Salcher M."/>
            <person name="Ghai R."/>
            <person name="Kavagutti S V."/>
        </authorList>
    </citation>
    <scope>NUCLEOTIDE SEQUENCE</scope>
</reference>
<keyword evidence="3" id="KW-0663">Pyridoxal phosphate</keyword>
<evidence type="ECO:0000256" key="2">
    <source>
        <dbReference type="ARBA" id="ARBA00009077"/>
    </source>
</evidence>
<proteinExistence type="inferred from homology"/>
<protein>
    <submittedName>
        <fullName evidence="6">Unannotated protein</fullName>
    </submittedName>
</protein>
<dbReference type="SUPFAM" id="SSF53383">
    <property type="entry name" value="PLP-dependent transferases"/>
    <property type="match status" value="1"/>
</dbReference>
<dbReference type="GO" id="GO:0003962">
    <property type="term" value="F:cystathionine gamma-synthase activity"/>
    <property type="evidence" value="ECO:0007669"/>
    <property type="project" value="TreeGrafter"/>
</dbReference>
<dbReference type="PANTHER" id="PTHR11808:SF15">
    <property type="entry name" value="CYSTATHIONINE GAMMA-LYASE"/>
    <property type="match status" value="1"/>
</dbReference>
<dbReference type="PIRSF" id="PIRSF001434">
    <property type="entry name" value="CGS"/>
    <property type="match status" value="1"/>
</dbReference>
<name>A0A6J7SBA4_9ZZZZ</name>
<dbReference type="InterPro" id="IPR015424">
    <property type="entry name" value="PyrdxlP-dep_Trfase"/>
</dbReference>
<dbReference type="GO" id="GO:0030170">
    <property type="term" value="F:pyridoxal phosphate binding"/>
    <property type="evidence" value="ECO:0007669"/>
    <property type="project" value="InterPro"/>
</dbReference>
<evidence type="ECO:0000256" key="1">
    <source>
        <dbReference type="ARBA" id="ARBA00001933"/>
    </source>
</evidence>
<dbReference type="Gene3D" id="3.40.640.10">
    <property type="entry name" value="Type I PLP-dependent aspartate aminotransferase-like (Major domain)"/>
    <property type="match status" value="1"/>
</dbReference>
<gene>
    <name evidence="4" type="ORF">UFOPK3268_01316</name>
    <name evidence="5" type="ORF">UFOPK3752_01732</name>
    <name evidence="6" type="ORF">UFOPK4150_02029</name>
</gene>
<comment type="similarity">
    <text evidence="2">Belongs to the trans-sulfuration enzymes family.</text>
</comment>
<dbReference type="Gene3D" id="3.90.1150.10">
    <property type="entry name" value="Aspartate Aminotransferase, domain 1"/>
    <property type="match status" value="1"/>
</dbReference>
<dbReference type="InterPro" id="IPR015421">
    <property type="entry name" value="PyrdxlP-dep_Trfase_major"/>
</dbReference>
<evidence type="ECO:0000313" key="6">
    <source>
        <dbReference type="EMBL" id="CAB5038525.1"/>
    </source>
</evidence>
<dbReference type="GO" id="GO:0019343">
    <property type="term" value="P:cysteine biosynthetic process via cystathionine"/>
    <property type="evidence" value="ECO:0007669"/>
    <property type="project" value="TreeGrafter"/>
</dbReference>
<evidence type="ECO:0000313" key="5">
    <source>
        <dbReference type="EMBL" id="CAB4952232.1"/>
    </source>
</evidence>
<dbReference type="EMBL" id="CAFBND010000086">
    <property type="protein sequence ID" value="CAB4952232.1"/>
    <property type="molecule type" value="Genomic_DNA"/>
</dbReference>
<dbReference type="InterPro" id="IPR015422">
    <property type="entry name" value="PyrdxlP-dep_Trfase_small"/>
</dbReference>
<dbReference type="EMBL" id="CAFBPU010000055">
    <property type="protein sequence ID" value="CAB5038525.1"/>
    <property type="molecule type" value="Genomic_DNA"/>
</dbReference>
<organism evidence="6">
    <name type="scientific">freshwater metagenome</name>
    <dbReference type="NCBI Taxonomy" id="449393"/>
    <lineage>
        <taxon>unclassified sequences</taxon>
        <taxon>metagenomes</taxon>
        <taxon>ecological metagenomes</taxon>
    </lineage>
</organism>
<dbReference type="PANTHER" id="PTHR11808">
    <property type="entry name" value="TRANS-SULFURATION ENZYME FAMILY MEMBER"/>
    <property type="match status" value="1"/>
</dbReference>
<accession>A0A6J7SBA4</accession>
<sequence length="373" mass="39234">MPTSPRQQTPATLVVSLGRPDAAPDAPLNVPIVLTSAFHAGGPLGYSRFSNPTWEALEETIGHLEGGRALTFASGMGAVSAVLDLVPVGGVVVAPSHSYSGTASRLRDLDVSGRIVLRLVAIDDPEAVAGACEGAAMLWWETPTNPGLEICDIAAATAAAIAHGVTTVCDNTFATPLAQRPLEFGVDIVVHSATKALSGHSDVLLGAVVTNDDSLFDSLHRARTLIGAIPGPFEAWLALRGIRTLALRLRQSQASAITLATRLQAHPGVTRVRYPGLPGDPGYALASRQMTGYGTIVSFETTGNADDAESVCRRTALILHATSLGGVETTMERRRRWPQESVDIPETLIRLSVGIEDVEDLWADLSSALNSIT</sequence>
<dbReference type="GO" id="GO:0019346">
    <property type="term" value="P:transsulfuration"/>
    <property type="evidence" value="ECO:0007669"/>
    <property type="project" value="InterPro"/>
</dbReference>